<evidence type="ECO:0008006" key="15">
    <source>
        <dbReference type="Google" id="ProtNLM"/>
    </source>
</evidence>
<dbReference type="InterPro" id="IPR035979">
    <property type="entry name" value="RBD_domain_sf"/>
</dbReference>
<evidence type="ECO:0000256" key="4">
    <source>
        <dbReference type="ARBA" id="ARBA00022777"/>
    </source>
</evidence>
<dbReference type="InterPro" id="IPR008271">
    <property type="entry name" value="Ser/Thr_kinase_AS"/>
</dbReference>
<dbReference type="PROSITE" id="PS00107">
    <property type="entry name" value="PROTEIN_KINASE_ATP"/>
    <property type="match status" value="1"/>
</dbReference>
<evidence type="ECO:0000313" key="14">
    <source>
        <dbReference type="Proteomes" id="UP000298416"/>
    </source>
</evidence>
<dbReference type="Proteomes" id="UP000298416">
    <property type="component" value="Unassembled WGS sequence"/>
</dbReference>
<evidence type="ECO:0000256" key="5">
    <source>
        <dbReference type="ARBA" id="ARBA00022840"/>
    </source>
</evidence>
<feature type="compositionally biased region" description="Polar residues" evidence="10">
    <location>
        <begin position="812"/>
        <end position="837"/>
    </location>
</feature>
<feature type="compositionally biased region" description="Basic and acidic residues" evidence="10">
    <location>
        <begin position="1322"/>
        <end position="1349"/>
    </location>
</feature>
<comment type="caution">
    <text evidence="13">The sequence shown here is derived from an EMBL/GenBank/DDBJ whole genome shotgun (WGS) entry which is preliminary data.</text>
</comment>
<feature type="compositionally biased region" description="Basic and acidic residues" evidence="10">
    <location>
        <begin position="102"/>
        <end position="159"/>
    </location>
</feature>
<dbReference type="SUPFAM" id="SSF54928">
    <property type="entry name" value="RNA-binding domain, RBD"/>
    <property type="match status" value="2"/>
</dbReference>
<organism evidence="13">
    <name type="scientific">Salvia splendens</name>
    <name type="common">Scarlet sage</name>
    <dbReference type="NCBI Taxonomy" id="180675"/>
    <lineage>
        <taxon>Eukaryota</taxon>
        <taxon>Viridiplantae</taxon>
        <taxon>Streptophyta</taxon>
        <taxon>Embryophyta</taxon>
        <taxon>Tracheophyta</taxon>
        <taxon>Spermatophyta</taxon>
        <taxon>Magnoliopsida</taxon>
        <taxon>eudicotyledons</taxon>
        <taxon>Gunneridae</taxon>
        <taxon>Pentapetalae</taxon>
        <taxon>asterids</taxon>
        <taxon>lamiids</taxon>
        <taxon>Lamiales</taxon>
        <taxon>Lamiaceae</taxon>
        <taxon>Nepetoideae</taxon>
        <taxon>Mentheae</taxon>
        <taxon>Salviinae</taxon>
        <taxon>Salvia</taxon>
        <taxon>Salvia subgen. Calosphace</taxon>
        <taxon>core Calosphace</taxon>
    </lineage>
</organism>
<dbReference type="SMART" id="SM00220">
    <property type="entry name" value="S_TKc"/>
    <property type="match status" value="1"/>
</dbReference>
<feature type="compositionally biased region" description="Basic and acidic residues" evidence="10">
    <location>
        <begin position="320"/>
        <end position="347"/>
    </location>
</feature>
<keyword evidence="3 9" id="KW-0547">Nucleotide-binding</keyword>
<dbReference type="GO" id="GO:0005524">
    <property type="term" value="F:ATP binding"/>
    <property type="evidence" value="ECO:0007669"/>
    <property type="project" value="UniProtKB-UniRule"/>
</dbReference>
<feature type="region of interest" description="Disordered" evidence="10">
    <location>
        <begin position="773"/>
        <end position="792"/>
    </location>
</feature>
<evidence type="ECO:0000256" key="8">
    <source>
        <dbReference type="PROSITE-ProRule" id="PRU00176"/>
    </source>
</evidence>
<feature type="compositionally biased region" description="Polar residues" evidence="10">
    <location>
        <begin position="1365"/>
        <end position="1380"/>
    </location>
</feature>
<dbReference type="InterPro" id="IPR011009">
    <property type="entry name" value="Kinase-like_dom_sf"/>
</dbReference>
<evidence type="ECO:0000256" key="6">
    <source>
        <dbReference type="ARBA" id="ARBA00022884"/>
    </source>
</evidence>
<reference evidence="13" key="1">
    <citation type="submission" date="2018-01" db="EMBL/GenBank/DDBJ databases">
        <authorList>
            <person name="Mao J.F."/>
        </authorList>
    </citation>
    <scope>NUCLEOTIDE SEQUENCE</scope>
    <source>
        <strain evidence="13">Huo1</strain>
        <tissue evidence="13">Leaf</tissue>
    </source>
</reference>
<evidence type="ECO:0000259" key="12">
    <source>
        <dbReference type="PROSITE" id="PS50102"/>
    </source>
</evidence>
<dbReference type="PROSITE" id="PS50011">
    <property type="entry name" value="PROTEIN_KINASE_DOM"/>
    <property type="match status" value="1"/>
</dbReference>
<feature type="region of interest" description="Disordered" evidence="10">
    <location>
        <begin position="1274"/>
        <end position="1302"/>
    </location>
</feature>
<evidence type="ECO:0000313" key="13">
    <source>
        <dbReference type="EMBL" id="KAG6423341.1"/>
    </source>
</evidence>
<evidence type="ECO:0000256" key="7">
    <source>
        <dbReference type="ARBA" id="ARBA00023187"/>
    </source>
</evidence>
<keyword evidence="4" id="KW-0418">Kinase</keyword>
<feature type="compositionally biased region" description="Polar residues" evidence="10">
    <location>
        <begin position="44"/>
        <end position="53"/>
    </location>
</feature>
<evidence type="ECO:0000256" key="3">
    <source>
        <dbReference type="ARBA" id="ARBA00022741"/>
    </source>
</evidence>
<dbReference type="PROSITE" id="PS50102">
    <property type="entry name" value="RRM"/>
    <property type="match status" value="1"/>
</dbReference>
<feature type="region of interest" description="Disordered" evidence="10">
    <location>
        <begin position="1319"/>
        <end position="1386"/>
    </location>
</feature>
<feature type="region of interest" description="Disordered" evidence="10">
    <location>
        <begin position="861"/>
        <end position="904"/>
    </location>
</feature>
<sequence>MAGSDSQHRNTNEMSLEDILDGTSARTRPMSYDEIMRRRKNKGDTAQQVSSSYGAVDSELAQENVERESDILECLPRISDDSKPLAESRNINDLVKVRSRRKSDVNASRKNENSVQDNADRSRYPDAKSKDKGDRIPRRNRVSDEIFEGRNHGSRKTDALSRVSSDNGREKRKDSESYKQDRVSERSRIKSEIVKAQPHKDERQIHRKRKTDEQIGSDSDHEHKKRDVRDVRKTDNLNARGREKSVKEKKHKHNPEEDKSRGRDSVKKNDSVRKGTEPTRTYLEGSRSKRRRSQRKDREKNVGKRSLSQSPKAHKHTSKDKREIAEPSSHSTKDKSGREHSNVDNKRMPSTGSTSHYRRNTNNSSGLGGYSPRKRKTEAAAKTPSPTRRSPEKRAAGWDMQPVEKESVIATTTLFNLNATSQKLSLYNMEYPVAPPPVVKPIGISLHSISSQLHAVESIQLTQATRPKRRLYLENLPVSASEKDLIECINKRLLSSGVNYVQGTQPSSSCFELQIHKEKSQALLEFLTPEDASAALSLDGMSFSGSDLKLRRPKDYANVTTVPIFMQTGPSDKSVGVVDSISDIVEDSPHKIFIGGISKFLSSRMLLDIARAFGPVKAFHFELIADTNETCAFLEYVDHLVTSKACAGLSGMALGGQVLTAVLATPEPDLENAGKLPTYEIPEHAKPLIKKPTTVLKLKNVLNPDDLISLSELELEEILEDIRLECSRFGMVRSINVAKKTNAVGTVELNEISNTSACTDAYDFHYANRSHRVEQPSGSASGVREFEKSETLEAPTELENNIRILEEKNGCDNITGSSDVSSGSLEPDNITRSTVADESLSNEITASNIARDEVCELPFNGEDASFKEPASQSNPEDFTGESGNQQHTSDTEQMTKCNNSSSSSVMNYELENKPSTNNLIEDHNAKLQRSEQALEIEERNEVVNVELDSIGRKQLDAPGEGDRNNVFVDLGHIFEPGSVILEYRRLEAACVAAHSLHGRTFDGRVVTVEYVGHDLYQMWFRRMDHVIGGKFKLGRKIGGGSFGELYLGTHTQTGEEVAVKLESVKTKHPQLYYESKLYMLLRGGTGVPELRWFGVEGEYNSMVIDLLGPSLEDLFNYCNRKFSLKTVLMLADQLINRVEFMHSRGFLHRDIKPDNFLMGLGRKANQVYIIDYGLAKKYRDLHTHKHIPYRENKNLTGTARYASVNTHLGIEQGRRDDLESLGYVLMYFIRGRFEDKPDYSYLRRLFRDLFLQEGYQFDYVFDWTILKYPQIGSSSRTRLTGKPPANAGPSSERVEKTPVKQEVRERLPGAVEAFARRNGASHGDHLKHNKSSEDVPSFKDVLPDSERGRVSRNSASKRAVALGSRPSTSGEGRLTTTQRLQPGATRGVRDETLRSFELLTIGTGKRK</sequence>
<keyword evidence="14" id="KW-1185">Reference proteome</keyword>
<dbReference type="InterPro" id="IPR000504">
    <property type="entry name" value="RRM_dom"/>
</dbReference>
<proteinExistence type="predicted"/>
<gene>
    <name evidence="13" type="ORF">SASPL_113735</name>
</gene>
<feature type="compositionally biased region" description="Basic and acidic residues" evidence="10">
    <location>
        <begin position="254"/>
        <end position="277"/>
    </location>
</feature>
<name>A0A8X9A0J4_SALSN</name>
<protein>
    <recommendedName>
        <fullName evidence="15">Non-specific serine/threonine protein kinase</fullName>
    </recommendedName>
</protein>
<accession>A0A8X9A0J4</accession>
<keyword evidence="5 9" id="KW-0067">ATP-binding</keyword>
<dbReference type="Gene3D" id="3.30.70.330">
    <property type="match status" value="4"/>
</dbReference>
<dbReference type="SMART" id="SM00360">
    <property type="entry name" value="RRM"/>
    <property type="match status" value="2"/>
</dbReference>
<dbReference type="PROSITE" id="PS00108">
    <property type="entry name" value="PROTEIN_KINASE_ST"/>
    <property type="match status" value="1"/>
</dbReference>
<feature type="compositionally biased region" description="Polar residues" evidence="10">
    <location>
        <begin position="870"/>
        <end position="904"/>
    </location>
</feature>
<feature type="compositionally biased region" description="Basic and acidic residues" evidence="10">
    <location>
        <begin position="1292"/>
        <end position="1302"/>
    </location>
</feature>
<feature type="binding site" evidence="9">
    <location>
        <position position="1060"/>
    </location>
    <ligand>
        <name>ATP</name>
        <dbReference type="ChEBI" id="CHEBI:30616"/>
    </ligand>
</feature>
<keyword evidence="6 8" id="KW-0694">RNA-binding</keyword>
<keyword evidence="7" id="KW-0508">mRNA splicing</keyword>
<keyword evidence="2" id="KW-0808">Transferase</keyword>
<dbReference type="SUPFAM" id="SSF56112">
    <property type="entry name" value="Protein kinase-like (PK-like)"/>
    <property type="match status" value="1"/>
</dbReference>
<dbReference type="PANTHER" id="PTHR23139">
    <property type="entry name" value="RNA-BINDING PROTEIN"/>
    <property type="match status" value="1"/>
</dbReference>
<feature type="domain" description="RRM" evidence="12">
    <location>
        <begin position="469"/>
        <end position="555"/>
    </location>
</feature>
<dbReference type="GO" id="GO:0004672">
    <property type="term" value="F:protein kinase activity"/>
    <property type="evidence" value="ECO:0007669"/>
    <property type="project" value="InterPro"/>
</dbReference>
<dbReference type="GO" id="GO:0006397">
    <property type="term" value="P:mRNA processing"/>
    <property type="evidence" value="ECO:0007669"/>
    <property type="project" value="UniProtKB-KW"/>
</dbReference>
<evidence type="ECO:0000256" key="2">
    <source>
        <dbReference type="ARBA" id="ARBA00022679"/>
    </source>
</evidence>
<dbReference type="Pfam" id="PF00069">
    <property type="entry name" value="Pkinase"/>
    <property type="match status" value="1"/>
</dbReference>
<dbReference type="GO" id="GO:0003723">
    <property type="term" value="F:RNA binding"/>
    <property type="evidence" value="ECO:0007669"/>
    <property type="project" value="UniProtKB-UniRule"/>
</dbReference>
<dbReference type="InterPro" id="IPR000719">
    <property type="entry name" value="Prot_kinase_dom"/>
</dbReference>
<feature type="compositionally biased region" description="Basic and acidic residues" evidence="10">
    <location>
        <begin position="167"/>
        <end position="246"/>
    </location>
</feature>
<dbReference type="GO" id="GO:0008380">
    <property type="term" value="P:RNA splicing"/>
    <property type="evidence" value="ECO:0007669"/>
    <property type="project" value="UniProtKB-KW"/>
</dbReference>
<evidence type="ECO:0000256" key="10">
    <source>
        <dbReference type="SAM" id="MobiDB-lite"/>
    </source>
</evidence>
<keyword evidence="1" id="KW-0507">mRNA processing</keyword>
<feature type="domain" description="Protein kinase" evidence="11">
    <location>
        <begin position="1031"/>
        <end position="1362"/>
    </location>
</feature>
<evidence type="ECO:0000259" key="11">
    <source>
        <dbReference type="PROSITE" id="PS50011"/>
    </source>
</evidence>
<evidence type="ECO:0000256" key="9">
    <source>
        <dbReference type="PROSITE-ProRule" id="PRU10141"/>
    </source>
</evidence>
<reference evidence="13" key="2">
    <citation type="submission" date="2020-08" db="EMBL/GenBank/DDBJ databases">
        <title>Plant Genome Project.</title>
        <authorList>
            <person name="Zhang R.-G."/>
        </authorList>
    </citation>
    <scope>NUCLEOTIDE SEQUENCE</scope>
    <source>
        <strain evidence="13">Huo1</strain>
        <tissue evidence="13">Leaf</tissue>
    </source>
</reference>
<feature type="region of interest" description="Disordered" evidence="10">
    <location>
        <begin position="810"/>
        <end position="837"/>
    </location>
</feature>
<evidence type="ECO:0000256" key="1">
    <source>
        <dbReference type="ARBA" id="ARBA00022664"/>
    </source>
</evidence>
<feature type="region of interest" description="Disordered" evidence="10">
    <location>
        <begin position="1"/>
        <end position="400"/>
    </location>
</feature>
<dbReference type="InterPro" id="IPR017441">
    <property type="entry name" value="Protein_kinase_ATP_BS"/>
</dbReference>
<feature type="compositionally biased region" description="Basic and acidic residues" evidence="10">
    <location>
        <begin position="1"/>
        <end position="11"/>
    </location>
</feature>
<feature type="compositionally biased region" description="Polar residues" evidence="10">
    <location>
        <begin position="348"/>
        <end position="365"/>
    </location>
</feature>
<dbReference type="Gene3D" id="1.10.510.10">
    <property type="entry name" value="Transferase(Phosphotransferase) domain 1"/>
    <property type="match status" value="1"/>
</dbReference>
<feature type="compositionally biased region" description="Basic and acidic residues" evidence="10">
    <location>
        <begin position="389"/>
        <end position="400"/>
    </location>
</feature>
<dbReference type="EMBL" id="PNBA02000005">
    <property type="protein sequence ID" value="KAG6423341.1"/>
    <property type="molecule type" value="Genomic_DNA"/>
</dbReference>
<dbReference type="InterPro" id="IPR012677">
    <property type="entry name" value="Nucleotide-bd_a/b_plait_sf"/>
</dbReference>